<keyword evidence="9" id="KW-0687">Ribonucleoprotein</keyword>
<dbReference type="GO" id="GO:1990904">
    <property type="term" value="C:ribonucleoprotein complex"/>
    <property type="evidence" value="ECO:0007669"/>
    <property type="project" value="UniProtKB-KW"/>
</dbReference>
<dbReference type="Gene3D" id="3.30.110.60">
    <property type="entry name" value="YhbY-like"/>
    <property type="match status" value="4"/>
</dbReference>
<feature type="compositionally biased region" description="Acidic residues" evidence="12">
    <location>
        <begin position="1172"/>
        <end position="1186"/>
    </location>
</feature>
<keyword evidence="2" id="KW-0150">Chloroplast</keyword>
<evidence type="ECO:0000256" key="4">
    <source>
        <dbReference type="ARBA" id="ARBA00022664"/>
    </source>
</evidence>
<dbReference type="PROSITE" id="PS51295">
    <property type="entry name" value="CRM"/>
    <property type="match status" value="4"/>
</dbReference>
<dbReference type="InterPro" id="IPR035920">
    <property type="entry name" value="YhbY-like_sf"/>
</dbReference>
<protein>
    <recommendedName>
        <fullName evidence="13">CRM domain-containing protein</fullName>
    </recommendedName>
</protein>
<keyword evidence="6 10" id="KW-0694">RNA-binding</keyword>
<dbReference type="SMART" id="SM01103">
    <property type="entry name" value="CRS1_YhbY"/>
    <property type="match status" value="4"/>
</dbReference>
<dbReference type="Pfam" id="PF01985">
    <property type="entry name" value="CRS1_YhbY"/>
    <property type="match status" value="4"/>
</dbReference>
<accession>A0A8T2UYA3</accession>
<evidence type="ECO:0000256" key="6">
    <source>
        <dbReference type="ARBA" id="ARBA00022884"/>
    </source>
</evidence>
<dbReference type="OrthoDB" id="551352at2759"/>
<evidence type="ECO:0000256" key="2">
    <source>
        <dbReference type="ARBA" id="ARBA00022528"/>
    </source>
</evidence>
<keyword evidence="5" id="KW-0677">Repeat</keyword>
<keyword evidence="3" id="KW-0934">Plastid</keyword>
<dbReference type="GO" id="GO:0009507">
    <property type="term" value="C:chloroplast"/>
    <property type="evidence" value="ECO:0007669"/>
    <property type="project" value="UniProtKB-SubCell"/>
</dbReference>
<feature type="domain" description="CRM" evidence="13">
    <location>
        <begin position="305"/>
        <end position="401"/>
    </location>
</feature>
<feature type="domain" description="CRM" evidence="13">
    <location>
        <begin position="648"/>
        <end position="748"/>
    </location>
</feature>
<feature type="compositionally biased region" description="Polar residues" evidence="12">
    <location>
        <begin position="42"/>
        <end position="54"/>
    </location>
</feature>
<evidence type="ECO:0000256" key="1">
    <source>
        <dbReference type="ARBA" id="ARBA00004229"/>
    </source>
</evidence>
<evidence type="ECO:0000256" key="3">
    <source>
        <dbReference type="ARBA" id="ARBA00022640"/>
    </source>
</evidence>
<dbReference type="GO" id="GO:0000373">
    <property type="term" value="P:Group II intron splicing"/>
    <property type="evidence" value="ECO:0007669"/>
    <property type="project" value="UniProtKB-ARBA"/>
</dbReference>
<evidence type="ECO:0000313" key="14">
    <source>
        <dbReference type="EMBL" id="KAH7437029.1"/>
    </source>
</evidence>
<gene>
    <name evidence="14" type="ORF">KP509_05G053300</name>
</gene>
<keyword evidence="4" id="KW-0507">mRNA processing</keyword>
<evidence type="ECO:0000256" key="10">
    <source>
        <dbReference type="PROSITE-ProRule" id="PRU00626"/>
    </source>
</evidence>
<keyword evidence="11" id="KW-0175">Coiled coil</keyword>
<keyword evidence="15" id="KW-1185">Reference proteome</keyword>
<keyword evidence="7" id="KW-0809">Transit peptide</keyword>
<evidence type="ECO:0000256" key="8">
    <source>
        <dbReference type="ARBA" id="ARBA00023187"/>
    </source>
</evidence>
<feature type="compositionally biased region" description="Polar residues" evidence="12">
    <location>
        <begin position="10"/>
        <end position="31"/>
    </location>
</feature>
<feature type="region of interest" description="Disordered" evidence="12">
    <location>
        <begin position="1164"/>
        <end position="1203"/>
    </location>
</feature>
<evidence type="ECO:0000259" key="13">
    <source>
        <dbReference type="PROSITE" id="PS51295"/>
    </source>
</evidence>
<name>A0A8T2UYA3_CERRI</name>
<dbReference type="InterPro" id="IPR001890">
    <property type="entry name" value="RNA-binding_CRM"/>
</dbReference>
<keyword evidence="8" id="KW-0508">mRNA splicing</keyword>
<dbReference type="GO" id="GO:0003729">
    <property type="term" value="F:mRNA binding"/>
    <property type="evidence" value="ECO:0007669"/>
    <property type="project" value="InterPro"/>
</dbReference>
<feature type="region of interest" description="Disordered" evidence="12">
    <location>
        <begin position="1"/>
        <end position="54"/>
    </location>
</feature>
<feature type="compositionally biased region" description="Acidic residues" evidence="12">
    <location>
        <begin position="1126"/>
        <end position="1143"/>
    </location>
</feature>
<proteinExistence type="predicted"/>
<evidence type="ECO:0000256" key="12">
    <source>
        <dbReference type="SAM" id="MobiDB-lite"/>
    </source>
</evidence>
<comment type="subcellular location">
    <subcellularLocation>
        <location evidence="1">Plastid</location>
        <location evidence="1">Chloroplast</location>
    </subcellularLocation>
</comment>
<dbReference type="PANTHER" id="PTHR31846:SF7">
    <property type="entry name" value="CRS1 _ YHBY (CRM) DOMAIN-CONTAINING PROTEIN"/>
    <property type="match status" value="1"/>
</dbReference>
<evidence type="ECO:0000256" key="5">
    <source>
        <dbReference type="ARBA" id="ARBA00022737"/>
    </source>
</evidence>
<dbReference type="Proteomes" id="UP000825935">
    <property type="component" value="Chromosome 5"/>
</dbReference>
<dbReference type="FunFam" id="3.30.110.60:FF:000002">
    <property type="entry name" value="CRS2-associated factor 1, chloroplastic"/>
    <property type="match status" value="1"/>
</dbReference>
<dbReference type="AlphaFoldDB" id="A0A8T2UYA3"/>
<feature type="coiled-coil region" evidence="11">
    <location>
        <begin position="610"/>
        <end position="637"/>
    </location>
</feature>
<evidence type="ECO:0000256" key="9">
    <source>
        <dbReference type="ARBA" id="ARBA00023274"/>
    </source>
</evidence>
<dbReference type="InterPro" id="IPR045278">
    <property type="entry name" value="CRS1/CFM2/CFM3"/>
</dbReference>
<dbReference type="PANTHER" id="PTHR31846">
    <property type="entry name" value="CRS1 / YHBY (CRM) DOMAIN-CONTAINING PROTEIN"/>
    <property type="match status" value="1"/>
</dbReference>
<evidence type="ECO:0000256" key="7">
    <source>
        <dbReference type="ARBA" id="ARBA00022946"/>
    </source>
</evidence>
<reference evidence="14" key="1">
    <citation type="submission" date="2021-08" db="EMBL/GenBank/DDBJ databases">
        <title>WGS assembly of Ceratopteris richardii.</title>
        <authorList>
            <person name="Marchant D.B."/>
            <person name="Chen G."/>
            <person name="Jenkins J."/>
            <person name="Shu S."/>
            <person name="Leebens-Mack J."/>
            <person name="Grimwood J."/>
            <person name="Schmutz J."/>
            <person name="Soltis P."/>
            <person name="Soltis D."/>
            <person name="Chen Z.-H."/>
        </authorList>
    </citation>
    <scope>NUCLEOTIDE SEQUENCE</scope>
    <source>
        <strain evidence="14">Whitten #5841</strain>
        <tissue evidence="14">Leaf</tissue>
    </source>
</reference>
<dbReference type="SUPFAM" id="SSF75471">
    <property type="entry name" value="YhbY-like"/>
    <property type="match status" value="4"/>
</dbReference>
<feature type="region of interest" description="Disordered" evidence="12">
    <location>
        <begin position="1126"/>
        <end position="1145"/>
    </location>
</feature>
<feature type="domain" description="CRM" evidence="13">
    <location>
        <begin position="449"/>
        <end position="546"/>
    </location>
</feature>
<evidence type="ECO:0000256" key="11">
    <source>
        <dbReference type="SAM" id="Coils"/>
    </source>
</evidence>
<dbReference type="EMBL" id="CM035410">
    <property type="protein sequence ID" value="KAH7437029.1"/>
    <property type="molecule type" value="Genomic_DNA"/>
</dbReference>
<comment type="caution">
    <text evidence="14">The sequence shown here is derived from an EMBL/GenBank/DDBJ whole genome shotgun (WGS) entry which is preliminary data.</text>
</comment>
<feature type="compositionally biased region" description="Basic and acidic residues" evidence="12">
    <location>
        <begin position="556"/>
        <end position="570"/>
    </location>
</feature>
<feature type="domain" description="CRM" evidence="13">
    <location>
        <begin position="880"/>
        <end position="979"/>
    </location>
</feature>
<feature type="region of interest" description="Disordered" evidence="12">
    <location>
        <begin position="556"/>
        <end position="578"/>
    </location>
</feature>
<evidence type="ECO:0000313" key="15">
    <source>
        <dbReference type="Proteomes" id="UP000825935"/>
    </source>
</evidence>
<organism evidence="14 15">
    <name type="scientific">Ceratopteris richardii</name>
    <name type="common">Triangle waterfern</name>
    <dbReference type="NCBI Taxonomy" id="49495"/>
    <lineage>
        <taxon>Eukaryota</taxon>
        <taxon>Viridiplantae</taxon>
        <taxon>Streptophyta</taxon>
        <taxon>Embryophyta</taxon>
        <taxon>Tracheophyta</taxon>
        <taxon>Polypodiopsida</taxon>
        <taxon>Polypodiidae</taxon>
        <taxon>Polypodiales</taxon>
        <taxon>Pteridineae</taxon>
        <taxon>Pteridaceae</taxon>
        <taxon>Parkerioideae</taxon>
        <taxon>Ceratopteris</taxon>
    </lineage>
</organism>
<dbReference type="GO" id="GO:0006397">
    <property type="term" value="P:mRNA processing"/>
    <property type="evidence" value="ECO:0007669"/>
    <property type="project" value="UniProtKB-KW"/>
</dbReference>
<sequence length="1203" mass="136462">MQENVAEAYNRSSRQTTDVGTSRNLQGGTTDLESKVHFRQGEQFSDQGQGKASFQQIDYSHRTSASKFDALKQDNNLSHRHHLQESNLYQGRRDSLDRHLQRNSHADAEGNEYGSGGPDDLFHSGTERFKDLIGIREELKRHSNRADLEYLSNSLYGDMNLHATIQKDGSKEMLPAGELWKEETPNAGSEARTELERDQILESSLPMEMSPISRIMQKLRNVDNRIPPLHARERMSFRTDLADDLALPSAREYLSDRRRVQPIREQSEKVPGANRFPWEIENKAKEENSNNPRTRRLKPLSTAELTIPGPELRRLRILALHLKQRVKIGKQGVTKDLVNSIHQRFQTCEVVKVKCEGPPAGNMKQTLETLEERTGGLIIWKAGSAAVIYRGPNYAQPVSEIVDDLLAKKYQSLISSGGPQKNSSNFIRKDAFTEDVFSDKNEAENADGIANVTEQLDSHAIIAQDVHKYLGTGRDRGLQGLAAAMIKLWEKSEIAKIQVKRGILNTNHERIAEDLKQLTGGFFLCRDKYSMTFFRGKDFLPPEISAILEERQNSAHQLQVEEKGRDERSINFKRSTGNSKPVPSWVTLMDPDEQIRLKRDAANRRRVQIIAHLQRKLKIALYKREKAEKEVHKVEEELNPVAPSDDKENLSEEERFMLRKLGLKMKAFLLVGRRGVFSGVVQNMHLHWKHRELVKIIIKERDPVQLNQTARMLEAESGGTLISVDPTSKGFAIVVYRGKNYTRPPQLRPANLLTKRLALRRSLETQRYRSLTNYIQSLEEEIVHIRAGLNKMKMLEQSDDSTFSDSCDETYNQPMDDGLSEIQSGQSKSIMLLESQETIEGEETSSNESFVEAKDGVPLSKISKRKLKLISEMGPIFRAERLSKMERHAFRKEVFKLSKAAQFHVGRSNPLSAVAKSIRLYFLDHAFVKIGVAYRPRGTSVQDVVEELEDLTGGTAYAQDDFRVVLYRGWPTGEDMPLSQLHDVLTPEQCDVLEEDDEDGVESHLLSHEPNQSFWEVNDEDEAAYKQVALSRNEEFSSDDNGAYNGEGIADLRQGAFCEEDIDDSWLEGFSDEDEVNDEDEAAYKQVALPRSEEFSSDDNGAHNGEGIADLRQGAFCEEDIDDSWLEGFSDEDDEDVDPEDDMGSFISEQVLLRKSEQSSLESFHGSLWSDVSDDEPSEDIDDDDYGNSKSGMEVTGDVMHHL</sequence>